<dbReference type="RefSeq" id="WP_378189530.1">
    <property type="nucleotide sequence ID" value="NZ_JBHMBK010000002.1"/>
</dbReference>
<dbReference type="Pfam" id="PF02371">
    <property type="entry name" value="Transposase_20"/>
    <property type="match status" value="1"/>
</dbReference>
<reference evidence="3 4" key="1">
    <citation type="submission" date="2024-09" db="EMBL/GenBank/DDBJ databases">
        <authorList>
            <person name="Sun Q."/>
            <person name="Mori K."/>
        </authorList>
    </citation>
    <scope>NUCLEOTIDE SEQUENCE [LARGE SCALE GENOMIC DNA]</scope>
    <source>
        <strain evidence="3 4">JCM 13852</strain>
    </source>
</reference>
<evidence type="ECO:0000259" key="1">
    <source>
        <dbReference type="Pfam" id="PF01548"/>
    </source>
</evidence>
<name>A0ABV5U0X2_9PSEU</name>
<dbReference type="InterPro" id="IPR003346">
    <property type="entry name" value="Transposase_20"/>
</dbReference>
<dbReference type="PANTHER" id="PTHR33055:SF3">
    <property type="entry name" value="PUTATIVE TRANSPOSASE FOR IS117-RELATED"/>
    <property type="match status" value="1"/>
</dbReference>
<dbReference type="EMBL" id="JBHMBK010000002">
    <property type="protein sequence ID" value="MFB9683523.1"/>
    <property type="molecule type" value="Genomic_DNA"/>
</dbReference>
<accession>A0ABV5U0X2</accession>
<dbReference type="Pfam" id="PF01548">
    <property type="entry name" value="DEDD_Tnp_IS110"/>
    <property type="match status" value="1"/>
</dbReference>
<evidence type="ECO:0000259" key="2">
    <source>
        <dbReference type="Pfam" id="PF02371"/>
    </source>
</evidence>
<dbReference type="NCBIfam" id="NF033542">
    <property type="entry name" value="transpos_IS110"/>
    <property type="match status" value="1"/>
</dbReference>
<sequence>MRVERAWAGVDIGKGHHHAVVIDADGARMLSRRVINDEPALLELIGQVTALATEVRWAVDVSTGGAALLLALLVAHGQQVFYLSGNQVNSAAGGYRGEGKTDAKDAAIIADQARMRRDLTALRVDEQLIVELRMLVARRRDLAADRVRMVNRLHDQLLAFSPALERVLDLTNRGPLILLTHVQTPDAIRRLGVAGLEEWLRSQKVRSAAALATAVAAAADSQHTTLPGQQLAAQLVADMAKGVISLDEQLKQTDKLIEGRFRRHRHAAVLLSMPGIGVLLGAEFLAATGGDMTAFASADHLAGYAGLAPAPRDSGRVSGNLHRPRRYHRGLQRALYTSALVSISCNDQSRTFYDRKRAEGKRHIQAVLALARRRVNVLWALLRDNRCYQTATPSTTATAA</sequence>
<feature type="domain" description="Transposase IS110-like N-terminal" evidence="1">
    <location>
        <begin position="8"/>
        <end position="161"/>
    </location>
</feature>
<dbReference type="PANTHER" id="PTHR33055">
    <property type="entry name" value="TRANSPOSASE FOR INSERTION SEQUENCE ELEMENT IS1111A"/>
    <property type="match status" value="1"/>
</dbReference>
<keyword evidence="4" id="KW-1185">Reference proteome</keyword>
<protein>
    <submittedName>
        <fullName evidence="3">IS110 family transposase</fullName>
    </submittedName>
</protein>
<comment type="caution">
    <text evidence="3">The sequence shown here is derived from an EMBL/GenBank/DDBJ whole genome shotgun (WGS) entry which is preliminary data.</text>
</comment>
<organism evidence="3 4">
    <name type="scientific">Amycolatopsis plumensis</name>
    <dbReference type="NCBI Taxonomy" id="236508"/>
    <lineage>
        <taxon>Bacteria</taxon>
        <taxon>Bacillati</taxon>
        <taxon>Actinomycetota</taxon>
        <taxon>Actinomycetes</taxon>
        <taxon>Pseudonocardiales</taxon>
        <taxon>Pseudonocardiaceae</taxon>
        <taxon>Amycolatopsis</taxon>
    </lineage>
</organism>
<evidence type="ECO:0000313" key="3">
    <source>
        <dbReference type="EMBL" id="MFB9683523.1"/>
    </source>
</evidence>
<feature type="domain" description="Transposase IS116/IS110/IS902 C-terminal" evidence="2">
    <location>
        <begin position="268"/>
        <end position="353"/>
    </location>
</feature>
<evidence type="ECO:0000313" key="4">
    <source>
        <dbReference type="Proteomes" id="UP001589535"/>
    </source>
</evidence>
<dbReference type="Proteomes" id="UP001589535">
    <property type="component" value="Unassembled WGS sequence"/>
</dbReference>
<dbReference type="InterPro" id="IPR002525">
    <property type="entry name" value="Transp_IS110-like_N"/>
</dbReference>
<gene>
    <name evidence="3" type="ORF">ACFFTO_04950</name>
</gene>
<proteinExistence type="predicted"/>
<dbReference type="InterPro" id="IPR047650">
    <property type="entry name" value="Transpos_IS110"/>
</dbReference>